<feature type="compositionally biased region" description="Polar residues" evidence="6">
    <location>
        <begin position="1384"/>
        <end position="1399"/>
    </location>
</feature>
<sequence>MRGGAATRPHQQRKGDAEGISVPSSSGGFPPHATGVCQHFQDGSPVDHHGKHEDGHQSFLPLPPLPATAPQLARKRRMEHPAQHRKRKQPADIPAPSNAPPKQSKRGDLPGPKGSQRLYVYEEKATEATFTTCDQCRIIGWQHHPVSSRRYHFVVSAISGATSPEDPTSLPYLMEAKLRGEAVEPPASFRVLDAPDSPYTVPVSITDSCRHLLHGVLHANGFGHLLRINGLEGGSDALTGRQLMDLWDRLCCILRARVVSVEDVSNKGGMELRVLHTAAHQQTWYGHWGYKFGRAGFNLSATSYQRSVSLVHRAEVWRLLDRLALSKSPAALVAARYQVLLRGKTLLLGQLLQKLLYLLSHPQEAHDLIATVPSLPSDAEPSHVHPPAIDSLLEPGLQPAIPASRAEEAAAAAAAAATASSRPSLPKTSEAGAQPAATGSALLHEVAPEVDMKPGPDQEPTEKCDWPVKDGLNAVDQQESAVGGADRATFNAGPRHKASESQQRSGTCMKPENSAAQLSRVHLPDDPLAPAPETMPQASGKDRKGWSPSKGKGGVRPNKRRRSELEALATDLVEQHMSDATGSGSLQAAHGSSIRRARAQMPTVAHRQEVTSISEPGASKQVHEGRRAEPSSPTNKKPRSSKARGLEPGSPRAARELDGAQQDGGGRVSTCENGGRSPKRQKLAASAEGQGRALELPGDALPLPLDPPEPIKHPSAHGVRWSQNQLDMHLQTILTVLKEVSSSQWVSKTQLQGLIKKAGLRDNGLMDHLLKCLADHVVDGHVLYRQLHPGFRAAYFRRLPWPSVAGAVPEQMHRPPQLLHATLKHSSSQEPPASAAAAPERLQHKSLKGPAEDNLPGIQHPQSSGSEAKHGPACAEDTCLHPARQDQPCDTAGQLGTTLPEPVAQPRVPALADTVSNVPEQYLACLGAAAPLVPQGPIDVSDDSHGAHGQPAGSQGVLGTAPGPQHGSDEGLGRVCRPGGEDAVLGLQRNGACDMQVDAEPNDSLDEGGEGTTTALQHGACSTQGMQDSASSLPSNSQPGHDPNGFIAPGHLLGSSAPISEPANLQRENDASATEDASAAQAATISNEGCANAVASSIGLVDLEPQARAAQEAASNGMPDNPASLCTDPATAAGAESSVANHLASAPRSADPAAGQSVQNAPIQEGPAPSGETLHAQPEPKQDVAAHAVHAGNIMPADAGMTTAGRGATAGPQNVQDSVAATDSACLRKDNAAGNAPGAFCKPVADGRGESITDSTNGGTSSSQTPRACSEACGPENPDRSQQSANVEEEQERAVAVRNLQPKPDLSQREQAMPGPSGQCPMPDSASEQPSSDPVAMHVNKQDRTALQGSNDMKGRDVSSSTVGGKTVASVQQDGLAREREDLQQQPANSLEPSPSAGGQSRVGAAAVHETELIPRVTPPADLQQPLPQLPAVTAAPDASSATLQGLEASIPPSPGVAQASIINPASKRRSGSSKAKTVRASSGSKVSKGRKMSGIARELQELLKANGIASEPGSAGKASDVAQHDREPSSGLLQSNVSVGNTIGGPLPAKQEPDLAFHQAPREQPAAASPAPSRLRTRRPVDYCEGPRPVAPGRVRPGLPTTALQRSQFASAAACPPASPNTGPEPPKRGWRLLKPAAVFPSEDLPEGVTARDQVLADLACLFDALLRPVFPSEGTPLPLPSSQSTPALTSPHSPLPPVVHPAAGHATDMNVKPGPTAAAGGLVRSTRGGPQNALASSSPVKARGPVLDLSLYGAAVQALRDAKHFVKDYGGELRPDKLPAPCCAGPVEAPDPACIRLLCQPALIPHDPRALQTGNVTPEAAAPVASPAKDRKRSRSGGSKKPLQQLRQRPPAELVVLPPRATVPQALKAAETALRDTYRMLHKWQVERIDGLKESAELRGRVAPLPAGGIVTVHGRNIDPNPSWRHAGGAEEWAVLCVCGTRDDDGERMFDCDKCGVWVHPRCHNIPDHSEVPVQFHCFKCQAAV</sequence>
<evidence type="ECO:0000256" key="2">
    <source>
        <dbReference type="ARBA" id="ARBA00022771"/>
    </source>
</evidence>
<keyword evidence="9" id="KW-1185">Reference proteome</keyword>
<accession>A0AAW1QMZ7</accession>
<feature type="compositionally biased region" description="Low complexity" evidence="6">
    <location>
        <begin position="1419"/>
        <end position="1437"/>
    </location>
</feature>
<dbReference type="InterPro" id="IPR058054">
    <property type="entry name" value="Znf_MS1-like"/>
</dbReference>
<dbReference type="InterPro" id="IPR011011">
    <property type="entry name" value="Znf_FYVE_PHD"/>
</dbReference>
<dbReference type="InterPro" id="IPR057765">
    <property type="entry name" value="MS1-like_ubiquitin"/>
</dbReference>
<feature type="compositionally biased region" description="Polar residues" evidence="6">
    <location>
        <begin position="1358"/>
        <end position="1373"/>
    </location>
</feature>
<dbReference type="InterPro" id="IPR020549">
    <property type="entry name" value="YbeY_CS"/>
</dbReference>
<feature type="region of interest" description="Disordered" evidence="6">
    <location>
        <begin position="1110"/>
        <end position="1129"/>
    </location>
</feature>
<evidence type="ECO:0000256" key="6">
    <source>
        <dbReference type="SAM" id="MobiDB-lite"/>
    </source>
</evidence>
<keyword evidence="1" id="KW-0479">Metal-binding</keyword>
<keyword evidence="2" id="KW-0863">Zinc-finger</keyword>
<feature type="region of interest" description="Disordered" evidence="6">
    <location>
        <begin position="1231"/>
        <end position="1629"/>
    </location>
</feature>
<dbReference type="Proteomes" id="UP001438707">
    <property type="component" value="Unassembled WGS sequence"/>
</dbReference>
<dbReference type="GO" id="GO:0008270">
    <property type="term" value="F:zinc ion binding"/>
    <property type="evidence" value="ECO:0007669"/>
    <property type="project" value="UniProtKB-KW"/>
</dbReference>
<feature type="compositionally biased region" description="Low complexity" evidence="6">
    <location>
        <begin position="1587"/>
        <end position="1601"/>
    </location>
</feature>
<feature type="region of interest" description="Disordered" evidence="6">
    <location>
        <begin position="997"/>
        <end position="1079"/>
    </location>
</feature>
<dbReference type="SMART" id="SM00249">
    <property type="entry name" value="PHD"/>
    <property type="match status" value="1"/>
</dbReference>
<dbReference type="CDD" id="cd15556">
    <property type="entry name" value="PHD_MMD1_like"/>
    <property type="match status" value="1"/>
</dbReference>
<dbReference type="InterPro" id="IPR019787">
    <property type="entry name" value="Znf_PHD-finger"/>
</dbReference>
<evidence type="ECO:0000313" key="8">
    <source>
        <dbReference type="EMBL" id="KAK9822792.1"/>
    </source>
</evidence>
<feature type="compositionally biased region" description="Acidic residues" evidence="6">
    <location>
        <begin position="1000"/>
        <end position="1009"/>
    </location>
</feature>
<feature type="region of interest" description="Disordered" evidence="6">
    <location>
        <begin position="414"/>
        <end position="437"/>
    </location>
</feature>
<dbReference type="Gene3D" id="3.30.40.10">
    <property type="entry name" value="Zinc/RING finger domain, C3HC4 (zinc finger)"/>
    <property type="match status" value="1"/>
</dbReference>
<feature type="region of interest" description="Disordered" evidence="6">
    <location>
        <begin position="936"/>
        <end position="979"/>
    </location>
</feature>
<evidence type="ECO:0000256" key="3">
    <source>
        <dbReference type="ARBA" id="ARBA00022833"/>
    </source>
</evidence>
<name>A0AAW1QMZ7_9CHLO</name>
<feature type="region of interest" description="Disordered" evidence="6">
    <location>
        <begin position="1136"/>
        <end position="1183"/>
    </location>
</feature>
<dbReference type="PROSITE" id="PS01359">
    <property type="entry name" value="ZF_PHD_1"/>
    <property type="match status" value="1"/>
</dbReference>
<keyword evidence="4" id="KW-0805">Transcription regulation</keyword>
<dbReference type="InterPro" id="IPR059080">
    <property type="entry name" value="WHD_PTC1"/>
</dbReference>
<dbReference type="EMBL" id="JALJOS010000030">
    <property type="protein sequence ID" value="KAK9822792.1"/>
    <property type="molecule type" value="Genomic_DNA"/>
</dbReference>
<feature type="compositionally biased region" description="Low complexity" evidence="6">
    <location>
        <begin position="414"/>
        <end position="424"/>
    </location>
</feature>
<feature type="compositionally biased region" description="Low complexity" evidence="6">
    <location>
        <begin position="1563"/>
        <end position="1575"/>
    </location>
</feature>
<evidence type="ECO:0000256" key="5">
    <source>
        <dbReference type="ARBA" id="ARBA00023163"/>
    </source>
</evidence>
<dbReference type="InterPro" id="IPR013083">
    <property type="entry name" value="Znf_RING/FYVE/PHD"/>
</dbReference>
<feature type="region of interest" description="Disordered" evidence="6">
    <location>
        <begin position="478"/>
        <end position="716"/>
    </location>
</feature>
<proteinExistence type="predicted"/>
<evidence type="ECO:0000256" key="4">
    <source>
        <dbReference type="ARBA" id="ARBA00023015"/>
    </source>
</evidence>
<feature type="compositionally biased region" description="Polar residues" evidence="6">
    <location>
        <begin position="1532"/>
        <end position="1542"/>
    </location>
</feature>
<feature type="domain" description="Zinc finger PHD-type" evidence="7">
    <location>
        <begin position="1938"/>
        <end position="1984"/>
    </location>
</feature>
<protein>
    <recommendedName>
        <fullName evidence="7">Zinc finger PHD-type domain-containing protein</fullName>
    </recommendedName>
</protein>
<feature type="compositionally biased region" description="Polar residues" evidence="6">
    <location>
        <begin position="1252"/>
        <end position="1267"/>
    </location>
</feature>
<gene>
    <name evidence="8" type="ORF">WJX74_010252</name>
</gene>
<feature type="region of interest" description="Disordered" evidence="6">
    <location>
        <begin position="1"/>
        <end position="115"/>
    </location>
</feature>
<feature type="region of interest" description="Disordered" evidence="6">
    <location>
        <begin position="1812"/>
        <end position="1854"/>
    </location>
</feature>
<dbReference type="SUPFAM" id="SSF57903">
    <property type="entry name" value="FYVE/PHD zinc finger"/>
    <property type="match status" value="1"/>
</dbReference>
<dbReference type="PROSITE" id="PS01306">
    <property type="entry name" value="UPF0054"/>
    <property type="match status" value="1"/>
</dbReference>
<reference evidence="8 9" key="1">
    <citation type="journal article" date="2024" name="Nat. Commun.">
        <title>Phylogenomics reveals the evolutionary origins of lichenization in chlorophyte algae.</title>
        <authorList>
            <person name="Puginier C."/>
            <person name="Libourel C."/>
            <person name="Otte J."/>
            <person name="Skaloud P."/>
            <person name="Haon M."/>
            <person name="Grisel S."/>
            <person name="Petersen M."/>
            <person name="Berrin J.G."/>
            <person name="Delaux P.M."/>
            <person name="Dal Grande F."/>
            <person name="Keller J."/>
        </authorList>
    </citation>
    <scope>NUCLEOTIDE SEQUENCE [LARGE SCALE GENOMIC DNA]</scope>
    <source>
        <strain evidence="8 9">SAG 2145</strain>
    </source>
</reference>
<comment type="caution">
    <text evidence="8">The sequence shown here is derived from an EMBL/GenBank/DDBJ whole genome shotgun (WGS) entry which is preliminary data.</text>
</comment>
<dbReference type="Pfam" id="PF25874">
    <property type="entry name" value="WHD_plant_repro"/>
    <property type="match status" value="1"/>
</dbReference>
<organism evidence="8 9">
    <name type="scientific">Apatococcus lobatus</name>
    <dbReference type="NCBI Taxonomy" id="904363"/>
    <lineage>
        <taxon>Eukaryota</taxon>
        <taxon>Viridiplantae</taxon>
        <taxon>Chlorophyta</taxon>
        <taxon>core chlorophytes</taxon>
        <taxon>Trebouxiophyceae</taxon>
        <taxon>Chlorellales</taxon>
        <taxon>Chlorellaceae</taxon>
        <taxon>Apatococcus</taxon>
    </lineage>
</organism>
<dbReference type="InterPro" id="IPR019786">
    <property type="entry name" value="Zinc_finger_PHD-type_CS"/>
</dbReference>
<feature type="compositionally biased region" description="Low complexity" evidence="6">
    <location>
        <begin position="693"/>
        <end position="703"/>
    </location>
</feature>
<evidence type="ECO:0000256" key="1">
    <source>
        <dbReference type="ARBA" id="ARBA00022723"/>
    </source>
</evidence>
<dbReference type="Pfam" id="PF25565">
    <property type="entry name" value="Ubiquitin_At1g33420"/>
    <property type="match status" value="1"/>
</dbReference>
<feature type="compositionally biased region" description="Polar residues" evidence="6">
    <location>
        <begin position="1012"/>
        <end position="1039"/>
    </location>
</feature>
<dbReference type="InterPro" id="IPR001965">
    <property type="entry name" value="Znf_PHD"/>
</dbReference>
<feature type="compositionally biased region" description="Basic and acidic residues" evidence="6">
    <location>
        <begin position="45"/>
        <end position="56"/>
    </location>
</feature>
<dbReference type="Pfam" id="PF00628">
    <property type="entry name" value="PHD"/>
    <property type="match status" value="1"/>
</dbReference>
<evidence type="ECO:0000259" key="7">
    <source>
        <dbReference type="SMART" id="SM00249"/>
    </source>
</evidence>
<dbReference type="PANTHER" id="PTHR46201">
    <property type="entry name" value="PHD FINGER PROTEIN MALE MEIOCYTE DEATH 1-RELATED"/>
    <property type="match status" value="1"/>
</dbReference>
<feature type="compositionally biased region" description="Basic residues" evidence="6">
    <location>
        <begin position="73"/>
        <end position="88"/>
    </location>
</feature>
<keyword evidence="5" id="KW-0804">Transcription</keyword>
<evidence type="ECO:0000313" key="9">
    <source>
        <dbReference type="Proteomes" id="UP001438707"/>
    </source>
</evidence>
<dbReference type="PANTHER" id="PTHR46201:SF9">
    <property type="entry name" value="PHD FINGER PROTEIN MALE MEIOCYTE DEATH 1"/>
    <property type="match status" value="1"/>
</dbReference>
<feature type="region of interest" description="Disordered" evidence="6">
    <location>
        <begin position="847"/>
        <end position="874"/>
    </location>
</feature>
<keyword evidence="3" id="KW-0862">Zinc</keyword>